<dbReference type="Proteomes" id="UP000595254">
    <property type="component" value="Chromosome"/>
</dbReference>
<name>A0A974NLV3_PERPY</name>
<sequence length="62" mass="7263">MKSIERLLIKLIIIQFICLLAFQAFLHQEGSLLESKKLIRYEGVTSTNHEKVVETFNRLNDE</sequence>
<keyword evidence="1" id="KW-1133">Transmembrane helix</keyword>
<protein>
    <submittedName>
        <fullName evidence="2">YpfB family protein</fullName>
    </submittedName>
</protein>
<organism evidence="2 3">
    <name type="scientific">Peribacillus psychrosaccharolyticus</name>
    <name type="common">Bacillus psychrosaccharolyticus</name>
    <dbReference type="NCBI Taxonomy" id="1407"/>
    <lineage>
        <taxon>Bacteria</taxon>
        <taxon>Bacillati</taxon>
        <taxon>Bacillota</taxon>
        <taxon>Bacilli</taxon>
        <taxon>Bacillales</taxon>
        <taxon>Bacillaceae</taxon>
        <taxon>Peribacillus</taxon>
    </lineage>
</organism>
<dbReference type="RefSeq" id="WP_040374457.1">
    <property type="nucleotide sequence ID" value="NZ_CP068053.1"/>
</dbReference>
<reference evidence="2 3" key="1">
    <citation type="submission" date="2021-01" db="EMBL/GenBank/DDBJ databases">
        <title>FDA dAtabase for Regulatory Grade micrObial Sequences (FDA-ARGOS): Supporting development and validation of Infectious Disease Dx tests.</title>
        <authorList>
            <person name="Nelson B."/>
            <person name="Plummer A."/>
            <person name="Tallon L."/>
            <person name="Sadzewicz L."/>
            <person name="Zhao X."/>
            <person name="Boylan J."/>
            <person name="Ott S."/>
            <person name="Bowen H."/>
            <person name="Vavikolanu K."/>
            <person name="Mehta A."/>
            <person name="Aluvathingal J."/>
            <person name="Nadendla S."/>
            <person name="Myers T."/>
            <person name="Yan Y."/>
            <person name="Sichtig H."/>
        </authorList>
    </citation>
    <scope>NUCLEOTIDE SEQUENCE [LARGE SCALE GENOMIC DNA]</scope>
    <source>
        <strain evidence="2 3">FDAARGOS_1161</strain>
    </source>
</reference>
<dbReference type="InterPro" id="IPR035281">
    <property type="entry name" value="DUF5359"/>
</dbReference>
<evidence type="ECO:0000313" key="2">
    <source>
        <dbReference type="EMBL" id="QQT00136.1"/>
    </source>
</evidence>
<keyword evidence="1" id="KW-0812">Transmembrane</keyword>
<keyword evidence="1" id="KW-0472">Membrane</keyword>
<evidence type="ECO:0000256" key="1">
    <source>
        <dbReference type="SAM" id="Phobius"/>
    </source>
</evidence>
<dbReference type="KEGG" id="ppsr:I6J18_21565"/>
<evidence type="ECO:0000313" key="3">
    <source>
        <dbReference type="Proteomes" id="UP000595254"/>
    </source>
</evidence>
<keyword evidence="3" id="KW-1185">Reference proteome</keyword>
<dbReference type="EMBL" id="CP068053">
    <property type="protein sequence ID" value="QQT00136.1"/>
    <property type="molecule type" value="Genomic_DNA"/>
</dbReference>
<dbReference type="AlphaFoldDB" id="A0A974NLV3"/>
<dbReference type="Pfam" id="PF17313">
    <property type="entry name" value="DUF5359"/>
    <property type="match status" value="1"/>
</dbReference>
<feature type="transmembrane region" description="Helical" evidence="1">
    <location>
        <begin position="7"/>
        <end position="26"/>
    </location>
</feature>
<gene>
    <name evidence="2" type="ORF">I6J18_21565</name>
</gene>
<proteinExistence type="predicted"/>
<accession>A0A974NLV3</accession>